<proteinExistence type="predicted"/>
<organism evidence="1 2">
    <name type="scientific">Hypoxylon rubiginosum</name>
    <dbReference type="NCBI Taxonomy" id="110542"/>
    <lineage>
        <taxon>Eukaryota</taxon>
        <taxon>Fungi</taxon>
        <taxon>Dikarya</taxon>
        <taxon>Ascomycota</taxon>
        <taxon>Pezizomycotina</taxon>
        <taxon>Sordariomycetes</taxon>
        <taxon>Xylariomycetidae</taxon>
        <taxon>Xylariales</taxon>
        <taxon>Hypoxylaceae</taxon>
        <taxon>Hypoxylon</taxon>
    </lineage>
</organism>
<dbReference type="EMBL" id="MU394357">
    <property type="protein sequence ID" value="KAI6083111.1"/>
    <property type="molecule type" value="Genomic_DNA"/>
</dbReference>
<keyword evidence="2" id="KW-1185">Reference proteome</keyword>
<comment type="caution">
    <text evidence="1">The sequence shown here is derived from an EMBL/GenBank/DDBJ whole genome shotgun (WGS) entry which is preliminary data.</text>
</comment>
<reference evidence="1 2" key="1">
    <citation type="journal article" date="2022" name="New Phytol.">
        <title>Ecological generalism drives hyperdiversity of secondary metabolite gene clusters in xylarialean endophytes.</title>
        <authorList>
            <person name="Franco M.E.E."/>
            <person name="Wisecaver J.H."/>
            <person name="Arnold A.E."/>
            <person name="Ju Y.M."/>
            <person name="Slot J.C."/>
            <person name="Ahrendt S."/>
            <person name="Moore L.P."/>
            <person name="Eastman K.E."/>
            <person name="Scott K."/>
            <person name="Konkel Z."/>
            <person name="Mondo S.J."/>
            <person name="Kuo A."/>
            <person name="Hayes R.D."/>
            <person name="Haridas S."/>
            <person name="Andreopoulos B."/>
            <person name="Riley R."/>
            <person name="LaButti K."/>
            <person name="Pangilinan J."/>
            <person name="Lipzen A."/>
            <person name="Amirebrahimi M."/>
            <person name="Yan J."/>
            <person name="Adam C."/>
            <person name="Keymanesh K."/>
            <person name="Ng V."/>
            <person name="Louie K."/>
            <person name="Northen T."/>
            <person name="Drula E."/>
            <person name="Henrissat B."/>
            <person name="Hsieh H.M."/>
            <person name="Youens-Clark K."/>
            <person name="Lutzoni F."/>
            <person name="Miadlikowska J."/>
            <person name="Eastwood D.C."/>
            <person name="Hamelin R.C."/>
            <person name="Grigoriev I.V."/>
            <person name="U'Ren J.M."/>
        </authorList>
    </citation>
    <scope>NUCLEOTIDE SEQUENCE [LARGE SCALE GENOMIC DNA]</scope>
    <source>
        <strain evidence="1 2">ER1909</strain>
    </source>
</reference>
<evidence type="ECO:0000313" key="1">
    <source>
        <dbReference type="EMBL" id="KAI6083111.1"/>
    </source>
</evidence>
<name>A0ACC0CRT4_9PEZI</name>
<gene>
    <name evidence="1" type="ORF">F4821DRAFT_245447</name>
</gene>
<sequence>MSTSRAFKPIFGPGYRLFLDQLAPQSTRGATRGPGKLLSSRSSNPVCLSCRYNFALNPNRQLRFSSSSSSSNSTPPKPPADGKGTTNGNNATEQRDPPSPSTTSSSSSSPLFSEPESQSQSRSQPEPEPIAQPGPNQEQPTNQDQLPPYPDLPSAQNSRRSKLNRTLSTFMDRAQTTLFAASQRINDLTGYSGIETLKTHISGIESALATAQSTLHAARSSYKTAVSSRSATQREVTTLLARQKTWTPADFERFTALYRQDYELEAAVTNRAEELEDAEREAERLGRELSAGILSRYHEEQIWSDKIRRMSTWGTWGLMGVNVLLFLVFQFGAEPWRRRRLVKGFEQKVREALEEDWKRKDAREERMRDENDALWMQFMEEIEQGEKAAGAADADALPAAVVEAEQTSAASDVAAEEPPSRSVPEDEPLSKISWQEAFSGPEYWYWLADRWKAVFADLSSERKVAISMRDVSLIALEGVAAGAAFSGAIAIFFIRRA</sequence>
<dbReference type="Proteomes" id="UP001497680">
    <property type="component" value="Unassembled WGS sequence"/>
</dbReference>
<evidence type="ECO:0000313" key="2">
    <source>
        <dbReference type="Proteomes" id="UP001497680"/>
    </source>
</evidence>
<protein>
    <submittedName>
        <fullName evidence="1">Mdm33 family-domain-containing protein</fullName>
    </submittedName>
</protein>
<accession>A0ACC0CRT4</accession>